<evidence type="ECO:0000313" key="21">
    <source>
        <dbReference type="Proteomes" id="UP000199040"/>
    </source>
</evidence>
<dbReference type="GO" id="GO:0046872">
    <property type="term" value="F:metal ion binding"/>
    <property type="evidence" value="ECO:0007669"/>
    <property type="project" value="UniProtKB-KW"/>
</dbReference>
<dbReference type="GO" id="GO:0005737">
    <property type="term" value="C:cytoplasm"/>
    <property type="evidence" value="ECO:0007669"/>
    <property type="project" value="UniProtKB-ARBA"/>
</dbReference>
<keyword evidence="7" id="KW-0479">Metal-binding</keyword>
<feature type="domain" description="Peptidase M16 middle/third" evidence="18">
    <location>
        <begin position="406"/>
        <end position="677"/>
    </location>
</feature>
<dbReference type="EC" id="3.4.24.55" evidence="4"/>
<evidence type="ECO:0000256" key="8">
    <source>
        <dbReference type="ARBA" id="ARBA00022801"/>
    </source>
</evidence>
<dbReference type="Pfam" id="PF00675">
    <property type="entry name" value="Peptidase_M16"/>
    <property type="match status" value="1"/>
</dbReference>
<evidence type="ECO:0000259" key="17">
    <source>
        <dbReference type="Pfam" id="PF05193"/>
    </source>
</evidence>
<dbReference type="Pfam" id="PF22456">
    <property type="entry name" value="PqqF-like_C_4"/>
    <property type="match status" value="1"/>
</dbReference>
<keyword evidence="6" id="KW-0645">Protease</keyword>
<evidence type="ECO:0000256" key="1">
    <source>
        <dbReference type="ARBA" id="ARBA00001947"/>
    </source>
</evidence>
<dbReference type="PANTHER" id="PTHR43690">
    <property type="entry name" value="NARDILYSIN"/>
    <property type="match status" value="1"/>
</dbReference>
<dbReference type="InterPro" id="IPR011249">
    <property type="entry name" value="Metalloenz_LuxS/M16"/>
</dbReference>
<comment type="similarity">
    <text evidence="3 14">Belongs to the peptidase M16 family.</text>
</comment>
<feature type="domain" description="Peptidase M16 C-terminal" evidence="17">
    <location>
        <begin position="222"/>
        <end position="397"/>
    </location>
</feature>
<feature type="chain" id="PRO_5011515492" description="Protease 3" evidence="15">
    <location>
        <begin position="29"/>
        <end position="944"/>
    </location>
</feature>
<dbReference type="Gene3D" id="3.30.830.10">
    <property type="entry name" value="Metalloenzyme, LuxS/M16 peptidase-like"/>
    <property type="match status" value="4"/>
</dbReference>
<dbReference type="EMBL" id="FOPY01000013">
    <property type="protein sequence ID" value="SFH97279.1"/>
    <property type="molecule type" value="Genomic_DNA"/>
</dbReference>
<evidence type="ECO:0000256" key="15">
    <source>
        <dbReference type="SAM" id="SignalP"/>
    </source>
</evidence>
<feature type="signal peptide" evidence="15">
    <location>
        <begin position="1"/>
        <end position="28"/>
    </location>
</feature>
<dbReference type="Pfam" id="PF05193">
    <property type="entry name" value="Peptidase_M16_C"/>
    <property type="match status" value="1"/>
</dbReference>
<proteinExistence type="inferred from homology"/>
<comment type="cofactor">
    <cofactor evidence="1">
        <name>Zn(2+)</name>
        <dbReference type="ChEBI" id="CHEBI:29105"/>
    </cofactor>
</comment>
<dbReference type="InterPro" id="IPR011765">
    <property type="entry name" value="Pept_M16_N"/>
</dbReference>
<dbReference type="SUPFAM" id="SSF63411">
    <property type="entry name" value="LuxS/MPP-like metallohydrolase"/>
    <property type="match status" value="4"/>
</dbReference>
<evidence type="ECO:0000259" key="19">
    <source>
        <dbReference type="Pfam" id="PF22456"/>
    </source>
</evidence>
<sequence>MRLPRSRRALGQGLCWLGLAVAGGQALAANEAVDTHRASEAPIVSPNDDRDYRTLALDNGLQVLLVSDPDADKAAASMNVSVGSAQNPESIPGLAHFLEHMLFLGTERYPEADSYQQYISQHGGNHNAFTASQDTNYFFSIEPDALSGALDRFSQFFVAPLFNPEYVDRERNAVHSEYQARLRDDARRLNEAMDQALNPDHPDTGFSVGSLETLRDGEKPLREALIDFYRNHYGANVMDLAVVAPQSLDTLETWVREDFSAVLDRGLSRPEIPEPLLTPELVPAKMQVQSLENRRQVHFLFSSPDPLEDYRHKSLDYIASLLGHEGEGSLLASLREQGWADGLSAGSMRGDGDDALFAVSISLTPDGAQQLDRIQASLFAMIERIREHGIEAWRYDEQSRLAEQQFRFQQRGEPIHLASRLAMNMALYPLQDVQYGSYRMDGLEPDQVRQLLASLTPESLLRVYSGPDVEGDQRGEWFDAPYTLTPVDQWPEAEPLPDLALPEPNPYIAEDLELLDLTSRDPVALIDGEHFSLWYRPDSEFGTPRAEWRFSLQNPEASSSAHDAALARLLAGWLNDSLNETLYPARLAGQDVSAYAHARGITLSLSGWRDQQELVLGQVVAQLQTGDIAKETFARVKMGLEREWRNAPQSPLYAQMQSTLGAALIRPQWSDAALLEAIGPIDVEDLREFRTRFLDQLYIESMAVGNLTPEQARRKGLTVANALSPQLSETAIPELKPLDVPSSAPTLHPHSTRNDVAVLRYLQGPDRSLDSQAALAVLGQMIDTPFYAQLRTEEQLGYIVTAGYQPLLDAPGINLLVQSPSADIDTIQSRIDAFLKTFDARIEQADDETIAPYRDAVRDRLRERDPSLSSLTNRLWYELAYDHTEFDRRERLAERVSQLDAATLRQAWQSLRAAPAQVVTFASGMSPSDVSALTEGYQPLPEAR</sequence>
<evidence type="ECO:0000256" key="11">
    <source>
        <dbReference type="ARBA" id="ARBA00029597"/>
    </source>
</evidence>
<dbReference type="STRING" id="442341.SAMN04487959_113117"/>
<evidence type="ECO:0000256" key="12">
    <source>
        <dbReference type="ARBA" id="ARBA00031184"/>
    </source>
</evidence>
<keyword evidence="8" id="KW-0378">Hydrolase</keyword>
<keyword evidence="21" id="KW-1185">Reference proteome</keyword>
<dbReference type="FunFam" id="3.30.830.10:FF:000012">
    <property type="entry name" value="Protease 3"/>
    <property type="match status" value="1"/>
</dbReference>
<dbReference type="InterPro" id="IPR054734">
    <property type="entry name" value="PqqF-like_C_4"/>
</dbReference>
<evidence type="ECO:0000259" key="18">
    <source>
        <dbReference type="Pfam" id="PF16187"/>
    </source>
</evidence>
<organism evidence="20 21">
    <name type="scientific">Modicisalibacter xianhensis</name>
    <dbReference type="NCBI Taxonomy" id="442341"/>
    <lineage>
        <taxon>Bacteria</taxon>
        <taxon>Pseudomonadati</taxon>
        <taxon>Pseudomonadota</taxon>
        <taxon>Gammaproteobacteria</taxon>
        <taxon>Oceanospirillales</taxon>
        <taxon>Halomonadaceae</taxon>
        <taxon>Modicisalibacter</taxon>
    </lineage>
</organism>
<keyword evidence="10" id="KW-0482">Metalloprotease</keyword>
<evidence type="ECO:0000256" key="5">
    <source>
        <dbReference type="ARBA" id="ARBA00017565"/>
    </source>
</evidence>
<evidence type="ECO:0000256" key="4">
    <source>
        <dbReference type="ARBA" id="ARBA00012449"/>
    </source>
</evidence>
<dbReference type="InterPro" id="IPR032632">
    <property type="entry name" value="Peptidase_M16_M"/>
</dbReference>
<dbReference type="GO" id="GO:0004222">
    <property type="term" value="F:metalloendopeptidase activity"/>
    <property type="evidence" value="ECO:0007669"/>
    <property type="project" value="UniProtKB-EC"/>
</dbReference>
<dbReference type="InterPro" id="IPR001431">
    <property type="entry name" value="Pept_M16_Zn_BS"/>
</dbReference>
<comment type="function">
    <text evidence="2">Endopeptidase that degrades small peptides of less than 7 kDa, such as glucagon and insulin.</text>
</comment>
<accession>A0A1I3EEC4</accession>
<dbReference type="PANTHER" id="PTHR43690:SF18">
    <property type="entry name" value="INSULIN-DEGRADING ENZYME-RELATED"/>
    <property type="match status" value="1"/>
</dbReference>
<keyword evidence="9" id="KW-0862">Zinc</keyword>
<evidence type="ECO:0000256" key="6">
    <source>
        <dbReference type="ARBA" id="ARBA00022670"/>
    </source>
</evidence>
<keyword evidence="15" id="KW-0732">Signal</keyword>
<evidence type="ECO:0000256" key="10">
    <source>
        <dbReference type="ARBA" id="ARBA00023049"/>
    </source>
</evidence>
<feature type="domain" description="Coenzyme PQQ synthesis protein F-like C-terminal lobe" evidence="19">
    <location>
        <begin position="777"/>
        <end position="876"/>
    </location>
</feature>
<protein>
    <recommendedName>
        <fullName evidence="5">Protease 3</fullName>
        <ecNumber evidence="4">3.4.24.55</ecNumber>
    </recommendedName>
    <alternativeName>
        <fullName evidence="13">Pitrilysin</fullName>
    </alternativeName>
    <alternativeName>
        <fullName evidence="12">Protease III</fullName>
    </alternativeName>
    <alternativeName>
        <fullName evidence="11">Protease pi</fullName>
    </alternativeName>
</protein>
<evidence type="ECO:0000313" key="20">
    <source>
        <dbReference type="EMBL" id="SFH97279.1"/>
    </source>
</evidence>
<reference evidence="20 21" key="1">
    <citation type="submission" date="2016-10" db="EMBL/GenBank/DDBJ databases">
        <authorList>
            <person name="de Groot N.N."/>
        </authorList>
    </citation>
    <scope>NUCLEOTIDE SEQUENCE [LARGE SCALE GENOMIC DNA]</scope>
    <source>
        <strain evidence="20 21">CGMCC 1.6848</strain>
    </source>
</reference>
<feature type="domain" description="Peptidase M16 N-terminal" evidence="16">
    <location>
        <begin position="63"/>
        <end position="184"/>
    </location>
</feature>
<dbReference type="PROSITE" id="PS00143">
    <property type="entry name" value="INSULINASE"/>
    <property type="match status" value="1"/>
</dbReference>
<dbReference type="GO" id="GO:0006508">
    <property type="term" value="P:proteolysis"/>
    <property type="evidence" value="ECO:0007669"/>
    <property type="project" value="UniProtKB-KW"/>
</dbReference>
<dbReference type="Pfam" id="PF16187">
    <property type="entry name" value="Peptidase_M16_M"/>
    <property type="match status" value="1"/>
</dbReference>
<evidence type="ECO:0000256" key="3">
    <source>
        <dbReference type="ARBA" id="ARBA00007261"/>
    </source>
</evidence>
<evidence type="ECO:0000259" key="16">
    <source>
        <dbReference type="Pfam" id="PF00675"/>
    </source>
</evidence>
<evidence type="ECO:0000256" key="9">
    <source>
        <dbReference type="ARBA" id="ARBA00022833"/>
    </source>
</evidence>
<gene>
    <name evidence="20" type="ORF">SAMN04487959_113117</name>
</gene>
<evidence type="ECO:0000256" key="13">
    <source>
        <dbReference type="ARBA" id="ARBA00033450"/>
    </source>
</evidence>
<evidence type="ECO:0000256" key="2">
    <source>
        <dbReference type="ARBA" id="ARBA00002184"/>
    </source>
</evidence>
<evidence type="ECO:0000256" key="7">
    <source>
        <dbReference type="ARBA" id="ARBA00022723"/>
    </source>
</evidence>
<evidence type="ECO:0000256" key="14">
    <source>
        <dbReference type="RuleBase" id="RU004447"/>
    </source>
</evidence>
<dbReference type="InterPro" id="IPR050626">
    <property type="entry name" value="Peptidase_M16"/>
</dbReference>
<name>A0A1I3EEC4_9GAMM</name>
<dbReference type="AlphaFoldDB" id="A0A1I3EEC4"/>
<dbReference type="Proteomes" id="UP000199040">
    <property type="component" value="Unassembled WGS sequence"/>
</dbReference>
<dbReference type="InterPro" id="IPR007863">
    <property type="entry name" value="Peptidase_M16_C"/>
</dbReference>